<evidence type="ECO:0000313" key="2">
    <source>
        <dbReference type="Proteomes" id="UP000188268"/>
    </source>
</evidence>
<reference evidence="1 2" key="1">
    <citation type="submission" date="2013-09" db="EMBL/GenBank/DDBJ databases">
        <title>Corchorus capsularis genome sequencing.</title>
        <authorList>
            <person name="Alam M."/>
            <person name="Haque M.S."/>
            <person name="Islam M.S."/>
            <person name="Emdad E.M."/>
            <person name="Islam M.M."/>
            <person name="Ahmed B."/>
            <person name="Halim A."/>
            <person name="Hossen Q.M.M."/>
            <person name="Hossain M.Z."/>
            <person name="Ahmed R."/>
            <person name="Khan M.M."/>
            <person name="Islam R."/>
            <person name="Rashid M.M."/>
            <person name="Khan S.A."/>
            <person name="Rahman M.S."/>
            <person name="Alam M."/>
        </authorList>
    </citation>
    <scope>NUCLEOTIDE SEQUENCE [LARGE SCALE GENOMIC DNA]</scope>
    <source>
        <strain evidence="2">cv. CVL-1</strain>
        <tissue evidence="1">Whole seedling</tissue>
    </source>
</reference>
<name>A0A1R3GN20_COCAP</name>
<keyword evidence="2" id="KW-1185">Reference proteome</keyword>
<sequence length="45" mass="5158">MGFERLTKVHLKGDAQTISNALDFPPTTSQWQDLFKGRATRPRLQ</sequence>
<organism evidence="1 2">
    <name type="scientific">Corchorus capsularis</name>
    <name type="common">Jute</name>
    <dbReference type="NCBI Taxonomy" id="210143"/>
    <lineage>
        <taxon>Eukaryota</taxon>
        <taxon>Viridiplantae</taxon>
        <taxon>Streptophyta</taxon>
        <taxon>Embryophyta</taxon>
        <taxon>Tracheophyta</taxon>
        <taxon>Spermatophyta</taxon>
        <taxon>Magnoliopsida</taxon>
        <taxon>eudicotyledons</taxon>
        <taxon>Gunneridae</taxon>
        <taxon>Pentapetalae</taxon>
        <taxon>rosids</taxon>
        <taxon>malvids</taxon>
        <taxon>Malvales</taxon>
        <taxon>Malvaceae</taxon>
        <taxon>Grewioideae</taxon>
        <taxon>Apeibeae</taxon>
        <taxon>Corchorus</taxon>
    </lineage>
</organism>
<dbReference type="Proteomes" id="UP000188268">
    <property type="component" value="Unassembled WGS sequence"/>
</dbReference>
<dbReference type="AlphaFoldDB" id="A0A1R3GN20"/>
<accession>A0A1R3GN20</accession>
<comment type="caution">
    <text evidence="1">The sequence shown here is derived from an EMBL/GenBank/DDBJ whole genome shotgun (WGS) entry which is preliminary data.</text>
</comment>
<dbReference type="Gramene" id="OMO59483">
    <property type="protein sequence ID" value="OMO59483"/>
    <property type="gene ID" value="CCACVL1_24796"/>
</dbReference>
<proteinExistence type="predicted"/>
<evidence type="ECO:0000313" key="1">
    <source>
        <dbReference type="EMBL" id="OMO59483.1"/>
    </source>
</evidence>
<dbReference type="EMBL" id="AWWV01013926">
    <property type="protein sequence ID" value="OMO59483.1"/>
    <property type="molecule type" value="Genomic_DNA"/>
</dbReference>
<protein>
    <submittedName>
        <fullName evidence="1">Uncharacterized protein</fullName>
    </submittedName>
</protein>
<gene>
    <name evidence="1" type="ORF">CCACVL1_24796</name>
</gene>